<dbReference type="GO" id="GO:0003677">
    <property type="term" value="F:DNA binding"/>
    <property type="evidence" value="ECO:0007669"/>
    <property type="project" value="UniProtKB-KW"/>
</dbReference>
<protein>
    <recommendedName>
        <fullName evidence="6">RNA polymerase sigma factor</fullName>
    </recommendedName>
</protein>
<dbReference type="AlphaFoldDB" id="A0A848MD47"/>
<dbReference type="Gene3D" id="1.10.10.10">
    <property type="entry name" value="Winged helix-like DNA-binding domain superfamily/Winged helix DNA-binding domain"/>
    <property type="match status" value="1"/>
</dbReference>
<dbReference type="InterPro" id="IPR036388">
    <property type="entry name" value="WH-like_DNA-bd_sf"/>
</dbReference>
<keyword evidence="2 6" id="KW-0805">Transcription regulation</keyword>
<evidence type="ECO:0000259" key="7">
    <source>
        <dbReference type="Pfam" id="PF04542"/>
    </source>
</evidence>
<evidence type="ECO:0000259" key="8">
    <source>
        <dbReference type="Pfam" id="PF08281"/>
    </source>
</evidence>
<dbReference type="Pfam" id="PF04542">
    <property type="entry name" value="Sigma70_r2"/>
    <property type="match status" value="1"/>
</dbReference>
<reference evidence="9 10" key="2">
    <citation type="submission" date="2020-06" db="EMBL/GenBank/DDBJ databases">
        <title>Polyphasic characterization of a Rahnella strain isolated from tree sap.</title>
        <authorList>
            <person name="Kim I.S."/>
        </authorList>
    </citation>
    <scope>NUCLEOTIDE SEQUENCE [LARGE SCALE GENOMIC DNA]</scope>
    <source>
        <strain evidence="9 10">SAP-1</strain>
    </source>
</reference>
<evidence type="ECO:0000256" key="3">
    <source>
        <dbReference type="ARBA" id="ARBA00023082"/>
    </source>
</evidence>
<name>A0A848MD47_9GAMM</name>
<feature type="domain" description="RNA polymerase sigma-70 region 2" evidence="7">
    <location>
        <begin position="26"/>
        <end position="86"/>
    </location>
</feature>
<dbReference type="GO" id="GO:0016987">
    <property type="term" value="F:sigma factor activity"/>
    <property type="evidence" value="ECO:0007669"/>
    <property type="project" value="UniProtKB-KW"/>
</dbReference>
<sequence length="184" mass="21212">MVSSSFGEKVYDSYVDWNEVICNQYDKIFNFIKRRVSNNADAEDLTQMTCIEALINSNKFTGASKPETWIFGIAINLIKNYYKTNKKNCNMYSLSEGVFAFEESIESDYKEVPSYSVEESNLLQEVVKHIAQLPDETKDIFVMLINEHSSYKEIALSMEIPIGTVRSRLSRARDLLKQKVFPDD</sequence>
<dbReference type="EMBL" id="JAADJU010000001">
    <property type="protein sequence ID" value="NMP25386.1"/>
    <property type="molecule type" value="Genomic_DNA"/>
</dbReference>
<dbReference type="InterPro" id="IPR007627">
    <property type="entry name" value="RNA_pol_sigma70_r2"/>
</dbReference>
<dbReference type="PANTHER" id="PTHR43133:SF51">
    <property type="entry name" value="RNA POLYMERASE SIGMA FACTOR"/>
    <property type="match status" value="1"/>
</dbReference>
<keyword evidence="4 6" id="KW-0238">DNA-binding</keyword>
<gene>
    <name evidence="9" type="ORF">GW590_00580</name>
</gene>
<comment type="similarity">
    <text evidence="1 6">Belongs to the sigma-70 factor family. ECF subfamily.</text>
</comment>
<evidence type="ECO:0000256" key="4">
    <source>
        <dbReference type="ARBA" id="ARBA00023125"/>
    </source>
</evidence>
<dbReference type="SUPFAM" id="SSF88659">
    <property type="entry name" value="Sigma3 and sigma4 domains of RNA polymerase sigma factors"/>
    <property type="match status" value="1"/>
</dbReference>
<accession>A0A848MD47</accession>
<dbReference type="SUPFAM" id="SSF88946">
    <property type="entry name" value="Sigma2 domain of RNA polymerase sigma factors"/>
    <property type="match status" value="1"/>
</dbReference>
<keyword evidence="5 6" id="KW-0804">Transcription</keyword>
<keyword evidence="10" id="KW-1185">Reference proteome</keyword>
<dbReference type="GO" id="GO:0006352">
    <property type="term" value="P:DNA-templated transcription initiation"/>
    <property type="evidence" value="ECO:0007669"/>
    <property type="project" value="InterPro"/>
</dbReference>
<evidence type="ECO:0000313" key="10">
    <source>
        <dbReference type="Proteomes" id="UP000585363"/>
    </source>
</evidence>
<keyword evidence="3 6" id="KW-0731">Sigma factor</keyword>
<evidence type="ECO:0000256" key="5">
    <source>
        <dbReference type="ARBA" id="ARBA00023163"/>
    </source>
</evidence>
<evidence type="ECO:0000313" key="9">
    <source>
        <dbReference type="EMBL" id="NMP25386.1"/>
    </source>
</evidence>
<dbReference type="CDD" id="cd06171">
    <property type="entry name" value="Sigma70_r4"/>
    <property type="match status" value="1"/>
</dbReference>
<proteinExistence type="inferred from homology"/>
<dbReference type="PROSITE" id="PS01063">
    <property type="entry name" value="SIGMA70_ECF"/>
    <property type="match status" value="1"/>
</dbReference>
<dbReference type="InterPro" id="IPR014284">
    <property type="entry name" value="RNA_pol_sigma-70_dom"/>
</dbReference>
<reference evidence="9 10" key="1">
    <citation type="submission" date="2020-01" db="EMBL/GenBank/DDBJ databases">
        <authorList>
            <person name="Lee S.D."/>
        </authorList>
    </citation>
    <scope>NUCLEOTIDE SEQUENCE [LARGE SCALE GENOMIC DNA]</scope>
    <source>
        <strain evidence="9 10">SAP-1</strain>
    </source>
</reference>
<dbReference type="InterPro" id="IPR013324">
    <property type="entry name" value="RNA_pol_sigma_r3/r4-like"/>
</dbReference>
<dbReference type="PANTHER" id="PTHR43133">
    <property type="entry name" value="RNA POLYMERASE ECF-TYPE SIGMA FACTO"/>
    <property type="match status" value="1"/>
</dbReference>
<dbReference type="Proteomes" id="UP000585363">
    <property type="component" value="Unassembled WGS sequence"/>
</dbReference>
<dbReference type="InterPro" id="IPR013325">
    <property type="entry name" value="RNA_pol_sigma_r2"/>
</dbReference>
<feature type="domain" description="RNA polymerase sigma factor 70 region 4 type 2" evidence="8">
    <location>
        <begin position="126"/>
        <end position="174"/>
    </location>
</feature>
<dbReference type="InterPro" id="IPR000838">
    <property type="entry name" value="RNA_pol_sigma70_ECF_CS"/>
</dbReference>
<comment type="caution">
    <text evidence="9">The sequence shown here is derived from an EMBL/GenBank/DDBJ whole genome shotgun (WGS) entry which is preliminary data.</text>
</comment>
<dbReference type="InterPro" id="IPR039425">
    <property type="entry name" value="RNA_pol_sigma-70-like"/>
</dbReference>
<dbReference type="NCBIfam" id="TIGR02937">
    <property type="entry name" value="sigma70-ECF"/>
    <property type="match status" value="1"/>
</dbReference>
<evidence type="ECO:0000256" key="2">
    <source>
        <dbReference type="ARBA" id="ARBA00023015"/>
    </source>
</evidence>
<dbReference type="RefSeq" id="WP_169401094.1">
    <property type="nucleotide sequence ID" value="NZ_JAADJU010000001.1"/>
</dbReference>
<evidence type="ECO:0000256" key="1">
    <source>
        <dbReference type="ARBA" id="ARBA00010641"/>
    </source>
</evidence>
<evidence type="ECO:0000256" key="6">
    <source>
        <dbReference type="RuleBase" id="RU000716"/>
    </source>
</evidence>
<dbReference type="Gene3D" id="1.10.1740.10">
    <property type="match status" value="1"/>
</dbReference>
<dbReference type="InterPro" id="IPR013249">
    <property type="entry name" value="RNA_pol_sigma70_r4_t2"/>
</dbReference>
<dbReference type="Pfam" id="PF08281">
    <property type="entry name" value="Sigma70_r4_2"/>
    <property type="match status" value="1"/>
</dbReference>
<organism evidence="9 10">
    <name type="scientific">Rouxiella aceris</name>
    <dbReference type="NCBI Taxonomy" id="2703884"/>
    <lineage>
        <taxon>Bacteria</taxon>
        <taxon>Pseudomonadati</taxon>
        <taxon>Pseudomonadota</taxon>
        <taxon>Gammaproteobacteria</taxon>
        <taxon>Enterobacterales</taxon>
        <taxon>Yersiniaceae</taxon>
        <taxon>Rouxiella</taxon>
    </lineage>
</organism>